<feature type="domain" description="Peptidase A2" evidence="1">
    <location>
        <begin position="406"/>
        <end position="449"/>
    </location>
</feature>
<comment type="caution">
    <text evidence="2">The sequence shown here is derived from an EMBL/GenBank/DDBJ whole genome shotgun (WGS) entry which is preliminary data.</text>
</comment>
<evidence type="ECO:0000259" key="1">
    <source>
        <dbReference type="PROSITE" id="PS50175"/>
    </source>
</evidence>
<dbReference type="OrthoDB" id="10071960at2759"/>
<organism evidence="2 3">
    <name type="scientific">Paramuricea clavata</name>
    <name type="common">Red gorgonian</name>
    <name type="synonym">Violescent sea-whip</name>
    <dbReference type="NCBI Taxonomy" id="317549"/>
    <lineage>
        <taxon>Eukaryota</taxon>
        <taxon>Metazoa</taxon>
        <taxon>Cnidaria</taxon>
        <taxon>Anthozoa</taxon>
        <taxon>Octocorallia</taxon>
        <taxon>Malacalcyonacea</taxon>
        <taxon>Plexauridae</taxon>
        <taxon>Paramuricea</taxon>
    </lineage>
</organism>
<gene>
    <name evidence="2" type="ORF">PACLA_8A076460</name>
</gene>
<dbReference type="AlphaFoldDB" id="A0A6S7KJ23"/>
<dbReference type="SUPFAM" id="SSF57756">
    <property type="entry name" value="Retrovirus zinc finger-like domains"/>
    <property type="match status" value="1"/>
</dbReference>
<dbReference type="GO" id="GO:0004190">
    <property type="term" value="F:aspartic-type endopeptidase activity"/>
    <property type="evidence" value="ECO:0007669"/>
    <property type="project" value="InterPro"/>
</dbReference>
<dbReference type="Pfam" id="PF05380">
    <property type="entry name" value="Peptidase_A17"/>
    <property type="match status" value="1"/>
</dbReference>
<dbReference type="InterPro" id="IPR008042">
    <property type="entry name" value="Retrotrans_Pao"/>
</dbReference>
<dbReference type="InterPro" id="IPR036875">
    <property type="entry name" value="Znf_CCHC_sf"/>
</dbReference>
<dbReference type="Pfam" id="PF03564">
    <property type="entry name" value="DUF1759"/>
    <property type="match status" value="1"/>
</dbReference>
<dbReference type="Proteomes" id="UP001152795">
    <property type="component" value="Unassembled WGS sequence"/>
</dbReference>
<dbReference type="Gene3D" id="4.10.60.10">
    <property type="entry name" value="Zinc finger, CCHC-type"/>
    <property type="match status" value="1"/>
</dbReference>
<dbReference type="GO" id="GO:0008270">
    <property type="term" value="F:zinc ion binding"/>
    <property type="evidence" value="ECO:0007669"/>
    <property type="project" value="InterPro"/>
</dbReference>
<evidence type="ECO:0000313" key="2">
    <source>
        <dbReference type="EMBL" id="CAB4044108.1"/>
    </source>
</evidence>
<dbReference type="InterPro" id="IPR001995">
    <property type="entry name" value="Peptidase_A2_cat"/>
</dbReference>
<dbReference type="EMBL" id="CACRXK020033985">
    <property type="protein sequence ID" value="CAB4044108.1"/>
    <property type="molecule type" value="Genomic_DNA"/>
</dbReference>
<keyword evidence="3" id="KW-1185">Reference proteome</keyword>
<feature type="non-terminal residue" evidence="2">
    <location>
        <position position="1"/>
    </location>
</feature>
<reference evidence="2" key="1">
    <citation type="submission" date="2020-04" db="EMBL/GenBank/DDBJ databases">
        <authorList>
            <person name="Alioto T."/>
            <person name="Alioto T."/>
            <person name="Gomez Garrido J."/>
        </authorList>
    </citation>
    <scope>NUCLEOTIDE SEQUENCE</scope>
    <source>
        <strain evidence="2">A484AB</strain>
    </source>
</reference>
<feature type="non-terminal residue" evidence="2">
    <location>
        <position position="651"/>
    </location>
</feature>
<dbReference type="PANTHER" id="PTHR47331:SF5">
    <property type="entry name" value="RIBONUCLEASE H"/>
    <property type="match status" value="1"/>
</dbReference>
<dbReference type="PANTHER" id="PTHR47331">
    <property type="entry name" value="PHD-TYPE DOMAIN-CONTAINING PROTEIN"/>
    <property type="match status" value="1"/>
</dbReference>
<dbReference type="PROSITE" id="PS50175">
    <property type="entry name" value="ASP_PROT_RETROV"/>
    <property type="match status" value="1"/>
</dbReference>
<accession>A0A6S7KJ23</accession>
<dbReference type="GO" id="GO:0003676">
    <property type="term" value="F:nucleic acid binding"/>
    <property type="evidence" value="ECO:0007669"/>
    <property type="project" value="InterPro"/>
</dbReference>
<dbReference type="InterPro" id="IPR005312">
    <property type="entry name" value="DUF1759"/>
</dbReference>
<protein>
    <submittedName>
        <fullName evidence="2">Retrovirus-related Pol poly from transposon</fullName>
    </submittedName>
</protein>
<dbReference type="SMART" id="SM00343">
    <property type="entry name" value="ZnF_C2HC"/>
    <property type="match status" value="2"/>
</dbReference>
<proteinExistence type="predicted"/>
<sequence>NKPRLATHLTNHIEDDLNDDDILVADDDEKPSSEIAPLPLVQAILDERNDNTSKATNQPSFKTRVQAGIPGLRQNPIRNFGRGEMHSTCDLDGLDLPKAWKLPIRPLSSHLEIDINNLQKANAIMKFSGDIHDYMNWRASFLETVHFKVKESAARKITVLSNMLPVEVFNKISRGHTYSADGYAARIRNLEKDFGDGSMLYNVVWNNLTKVPYVGNMKQTNNLEKFISTFDEFVNHAKILNIGHDDKLVFSIVTAKFDEDIVLKFKSQSRLMGMEVNASNFRNWLDDKLQDILSLPGTSGTKCPICKKDGHLAEACKAFLQEPIKERLKLVRNHQLCFLCLKEGHLASACTEAKKCFCGRDHHPRLHRDVHGKVQNVKTFISIETEAYETEVVEVENPTTGKKRLLNALMDSGADRNSFDLKIARDLKLEGDKVPFAINGVGGVVTSYQGLISDLIIRNVTTRQFSRKITVQCFPEPAGKITPTPITMLKSKFKHLNDIEVTDFIKEPVTLIIGNDNPSLQLSLEEREGSSTQPFGRLYNLGWCVYGPITSGNTAFPAVNENHFVDINEADYSIPKELSKDWLSWLQQTDKLSEFEIDRCLENAFTTTTAISRQIHVFADASLSAYACVLYMRIQYQDLTITTNLIFCKAK</sequence>
<evidence type="ECO:0000313" key="3">
    <source>
        <dbReference type="Proteomes" id="UP001152795"/>
    </source>
</evidence>
<dbReference type="GO" id="GO:0006508">
    <property type="term" value="P:proteolysis"/>
    <property type="evidence" value="ECO:0007669"/>
    <property type="project" value="InterPro"/>
</dbReference>
<dbReference type="InterPro" id="IPR001878">
    <property type="entry name" value="Znf_CCHC"/>
</dbReference>
<name>A0A6S7KJ23_PARCT</name>